<dbReference type="Proteomes" id="UP000199069">
    <property type="component" value="Unassembled WGS sequence"/>
</dbReference>
<dbReference type="AlphaFoldDB" id="A0A0K3CJI8"/>
<keyword evidence="4" id="KW-1185">Reference proteome</keyword>
<organism evidence="2 4">
    <name type="scientific">Rhodotorula toruloides</name>
    <name type="common">Yeast</name>
    <name type="synonym">Rhodosporidium toruloides</name>
    <dbReference type="NCBI Taxonomy" id="5286"/>
    <lineage>
        <taxon>Eukaryota</taxon>
        <taxon>Fungi</taxon>
        <taxon>Dikarya</taxon>
        <taxon>Basidiomycota</taxon>
        <taxon>Pucciniomycotina</taxon>
        <taxon>Microbotryomycetes</taxon>
        <taxon>Sporidiobolales</taxon>
        <taxon>Sporidiobolaceae</taxon>
        <taxon>Rhodotorula</taxon>
    </lineage>
</organism>
<feature type="region of interest" description="Disordered" evidence="1">
    <location>
        <begin position="239"/>
        <end position="271"/>
    </location>
</feature>
<dbReference type="EMBL" id="CWKI01000009">
    <property type="protein sequence ID" value="CTR08817.1"/>
    <property type="molecule type" value="Genomic_DNA"/>
</dbReference>
<dbReference type="EMBL" id="LCTV02000009">
    <property type="protein sequence ID" value="PRQ72383.1"/>
    <property type="molecule type" value="Genomic_DNA"/>
</dbReference>
<proteinExistence type="predicted"/>
<sequence length="292" mass="29869">MDSGVAATAFGRGGRTVNQRGRLELAPLVKKVHPRYATSSSSFTPLSRRGSPAELPWSCRSLARPRSPLPLSFTFSIFLPSNSSSTYSIVFRPHSHNMKVATLASVAVLFGASLVTASPLARRDAAQIQASVTRLAGEATTAAEGTGACAAPCSAWLKASTANLRPERERRPGQDGLVRLRVVHALRHVDLRDLPWHSSVTSISNSFAPGSTMVVGNTPETISGTVATASTYDLSAGGATATGGSSAAKTAAPSASGSAGNTTQPASDSGNGAGKFGVSLVALRLVGVAGLV</sequence>
<accession>A0A0K3CJI8</accession>
<protein>
    <submittedName>
        <fullName evidence="2 3">OmpA/MotB</fullName>
    </submittedName>
</protein>
<evidence type="ECO:0000313" key="4">
    <source>
        <dbReference type="Proteomes" id="UP000199069"/>
    </source>
</evidence>
<feature type="compositionally biased region" description="Low complexity" evidence="1">
    <location>
        <begin position="239"/>
        <end position="263"/>
    </location>
</feature>
<reference evidence="3 5" key="2">
    <citation type="journal article" date="2018" name="Elife">
        <title>Functional genomics of lipid metabolism in the oleaginous yeast Rhodosporidium toruloides.</title>
        <authorList>
            <person name="Coradetti S.T."/>
            <person name="Pinel D."/>
            <person name="Geiselman G."/>
            <person name="Ito M."/>
            <person name="Mondo S."/>
            <person name="Reilly M.C."/>
            <person name="Cheng Y.F."/>
            <person name="Bauer S."/>
            <person name="Grigoriev I."/>
            <person name="Gladden J.M."/>
            <person name="Simmons B.A."/>
            <person name="Brem R."/>
            <person name="Arkin A.P."/>
            <person name="Skerker J.M."/>
        </authorList>
    </citation>
    <scope>NUCLEOTIDE SEQUENCE [LARGE SCALE GENOMIC DNA]</scope>
    <source>
        <strain evidence="3 5">NBRC 0880</strain>
    </source>
</reference>
<dbReference type="Proteomes" id="UP000239560">
    <property type="component" value="Unassembled WGS sequence"/>
</dbReference>
<evidence type="ECO:0000256" key="1">
    <source>
        <dbReference type="SAM" id="MobiDB-lite"/>
    </source>
</evidence>
<evidence type="ECO:0000313" key="2">
    <source>
        <dbReference type="EMBL" id="CTR08817.1"/>
    </source>
</evidence>
<evidence type="ECO:0000313" key="5">
    <source>
        <dbReference type="Proteomes" id="UP000239560"/>
    </source>
</evidence>
<dbReference type="OrthoDB" id="10336115at2759"/>
<reference evidence="2 4" key="1">
    <citation type="submission" date="2015-07" db="EMBL/GenBank/DDBJ databases">
        <authorList>
            <person name="Cajimat M.N.B."/>
            <person name="Milazzo M.L."/>
            <person name="Fulhorst C.F."/>
        </authorList>
    </citation>
    <scope>NUCLEOTIDE SEQUENCE [LARGE SCALE GENOMIC DNA]</scope>
    <source>
        <strain evidence="2">Single colony</strain>
    </source>
</reference>
<gene>
    <name evidence="2" type="primary">FGENESH: predicted gene_9.24</name>
    <name evidence="3" type="ORF">AAT19DRAFT_16307</name>
    <name evidence="2" type="ORF">BN2166_0046780</name>
</gene>
<evidence type="ECO:0000313" key="3">
    <source>
        <dbReference type="EMBL" id="PRQ72383.1"/>
    </source>
</evidence>
<name>A0A0K3CJI8_RHOTO</name>